<evidence type="ECO:0000313" key="10">
    <source>
        <dbReference type="Proteomes" id="UP000000486"/>
    </source>
</evidence>
<dbReference type="SUPFAM" id="SSF53639">
    <property type="entry name" value="AraD/HMP-PK domain-like"/>
    <property type="match status" value="1"/>
</dbReference>
<dbReference type="NCBIfam" id="NF002963">
    <property type="entry name" value="PRK03634.1"/>
    <property type="match status" value="1"/>
</dbReference>
<dbReference type="Pfam" id="PF00596">
    <property type="entry name" value="Aldolase_II"/>
    <property type="match status" value="1"/>
</dbReference>
<dbReference type="RefSeq" id="WP_012582240.1">
    <property type="nucleotide sequence ID" value="NC_017537.1"/>
</dbReference>
<dbReference type="InterPro" id="IPR050197">
    <property type="entry name" value="Aldolase_class_II_sugar_metab"/>
</dbReference>
<keyword evidence="4 6" id="KW-0456">Lyase</keyword>
<comment type="function">
    <text evidence="6">Catalyzes the reversible cleavage of L-rhamnulose-1-phosphate to dihydroxyacetone phosphate (DHAP) and L-lactaldehyde.</text>
</comment>
<comment type="catalytic activity">
    <reaction evidence="6">
        <text>L-rhamnulose 1-phosphate = (S)-lactaldehyde + dihydroxyacetone phosphate</text>
        <dbReference type="Rhea" id="RHEA:19689"/>
        <dbReference type="ChEBI" id="CHEBI:18041"/>
        <dbReference type="ChEBI" id="CHEBI:57642"/>
        <dbReference type="ChEBI" id="CHEBI:58313"/>
        <dbReference type="EC" id="4.1.2.19"/>
    </reaction>
</comment>
<keyword evidence="5 6" id="KW-0684">Rhamnose metabolism</keyword>
<feature type="binding site" evidence="6">
    <location>
        <position position="211"/>
    </location>
    <ligand>
        <name>Zn(2+)</name>
        <dbReference type="ChEBI" id="CHEBI:29105"/>
    </ligand>
</feature>
<feature type="binding site" evidence="6">
    <location>
        <position position="142"/>
    </location>
    <ligand>
        <name>Zn(2+)</name>
        <dbReference type="ChEBI" id="CHEBI:29105"/>
    </ligand>
</feature>
<protein>
    <recommendedName>
        <fullName evidence="6 7">Rhamnulose-1-phosphate aldolase</fullName>
        <ecNumber evidence="6 7">4.1.2.19</ecNumber>
    </recommendedName>
</protein>
<dbReference type="Gene3D" id="3.40.225.10">
    <property type="entry name" value="Class II aldolase/adducin N-terminal domain"/>
    <property type="match status" value="1"/>
</dbReference>
<dbReference type="GO" id="GO:0046872">
    <property type="term" value="F:metal ion binding"/>
    <property type="evidence" value="ECO:0007669"/>
    <property type="project" value="UniProtKB-KW"/>
</dbReference>
<comment type="pathway">
    <text evidence="6">Carbohydrate degradation; L-rhamnose degradation; glycerone phosphate from L-rhamnose: step 3/3.</text>
</comment>
<evidence type="ECO:0000256" key="2">
    <source>
        <dbReference type="ARBA" id="ARBA00022723"/>
    </source>
</evidence>
<evidence type="ECO:0000259" key="8">
    <source>
        <dbReference type="SMART" id="SM01007"/>
    </source>
</evidence>
<dbReference type="InterPro" id="IPR013447">
    <property type="entry name" value="Rhamnulose-1-P_Aldolase"/>
</dbReference>
<dbReference type="UniPathway" id="UPA00541">
    <property type="reaction ID" value="UER00603"/>
</dbReference>
<proteinExistence type="inferred from homology"/>
<dbReference type="SMART" id="SM01007">
    <property type="entry name" value="Aldolase_II"/>
    <property type="match status" value="1"/>
</dbReference>
<dbReference type="HAMAP" id="MF_00770">
    <property type="entry name" value="RhaD"/>
    <property type="match status" value="1"/>
</dbReference>
<feature type="binding site" evidence="6">
    <location>
        <position position="140"/>
    </location>
    <ligand>
        <name>Zn(2+)</name>
        <dbReference type="ChEBI" id="CHEBI:29105"/>
    </ligand>
</feature>
<comment type="cofactor">
    <cofactor evidence="6">
        <name>Zn(2+)</name>
        <dbReference type="ChEBI" id="CHEBI:29105"/>
    </cofactor>
    <text evidence="6">Binds 1 zinc ion per subunit.</text>
</comment>
<dbReference type="GO" id="GO:0019301">
    <property type="term" value="P:rhamnose catabolic process"/>
    <property type="evidence" value="ECO:0007669"/>
    <property type="project" value="UniProtKB-UniRule"/>
</dbReference>
<keyword evidence="2 6" id="KW-0479">Metal-binding</keyword>
<dbReference type="EC" id="4.1.2.19" evidence="6 7"/>
<evidence type="ECO:0000256" key="1">
    <source>
        <dbReference type="ARBA" id="ARBA00022490"/>
    </source>
</evidence>
<evidence type="ECO:0000313" key="9">
    <source>
        <dbReference type="EMBL" id="AEH93973.1"/>
    </source>
</evidence>
<dbReference type="KEGG" id="lmq:LMM7_2968"/>
<organism evidence="9 10">
    <name type="scientific">Listeria monocytogenes serotype 4a (strain M7)</name>
    <dbReference type="NCBI Taxonomy" id="1030009"/>
    <lineage>
        <taxon>Bacteria</taxon>
        <taxon>Bacillati</taxon>
        <taxon>Bacillota</taxon>
        <taxon>Bacilli</taxon>
        <taxon>Bacillales</taxon>
        <taxon>Listeriaceae</taxon>
        <taxon>Listeria</taxon>
    </lineage>
</organism>
<dbReference type="HOGENOM" id="CLU_076831_0_0_9"/>
<dbReference type="InterPro" id="IPR001303">
    <property type="entry name" value="Aldolase_II/adducin_N"/>
</dbReference>
<feature type="active site" evidence="6">
    <location>
        <position position="117"/>
    </location>
</feature>
<name>A0A0E0V0T2_LISMM</name>
<evidence type="ECO:0000256" key="4">
    <source>
        <dbReference type="ARBA" id="ARBA00023239"/>
    </source>
</evidence>
<feature type="domain" description="Class II aldolase/adducin N-terminal" evidence="8">
    <location>
        <begin position="12"/>
        <end position="238"/>
    </location>
</feature>
<dbReference type="InterPro" id="IPR036409">
    <property type="entry name" value="Aldolase_II/adducin_N_sf"/>
</dbReference>
<dbReference type="SMR" id="A0A0E0V0T2"/>
<sequence>MTKDIMDAVFIKEMAKTTSNLYRLGWDERNGGNITYLLDEKEVVEYLDVKQIIRTIPMDFDGEKLAGKYFLVTGSGKYFKNVEEAPAVNLGVIQVSEDGKAVHLLWGYTDGGLPTSELPAHFMSHIARLSVDPENRVVMHCHATHLLAMTFTHELTEREFTRTLWQMCTECLVVFPEGVGIIPWLVPGTNEIGEATSEKMKENRLIVWPHHGIYGAGKSMDETFGLIETAEKAAEVYTIVMSQGGIKQAITDEQLKALGERFSVEAKAGYLNN</sequence>
<dbReference type="PATRIC" id="fig|1030009.3.peg.2957"/>
<dbReference type="GO" id="GO:0019323">
    <property type="term" value="P:pentose catabolic process"/>
    <property type="evidence" value="ECO:0007669"/>
    <property type="project" value="TreeGrafter"/>
</dbReference>
<comment type="similarity">
    <text evidence="6">Belongs to the aldolase class II family. RhaD subfamily.</text>
</comment>
<dbReference type="EMBL" id="CP002816">
    <property type="protein sequence ID" value="AEH93973.1"/>
    <property type="molecule type" value="Genomic_DNA"/>
</dbReference>
<dbReference type="GO" id="GO:0008994">
    <property type="term" value="F:rhamnulose-1-phosphate aldolase activity"/>
    <property type="evidence" value="ECO:0007669"/>
    <property type="project" value="UniProtKB-UniRule"/>
</dbReference>
<accession>A0A0E0V0T2</accession>
<evidence type="ECO:0000256" key="6">
    <source>
        <dbReference type="HAMAP-Rule" id="MF_00770"/>
    </source>
</evidence>
<dbReference type="PANTHER" id="PTHR22789">
    <property type="entry name" value="FUCULOSE PHOSPHATE ALDOLASE"/>
    <property type="match status" value="1"/>
</dbReference>
<gene>
    <name evidence="6 9" type="primary">rhaD</name>
    <name evidence="9" type="ordered locus">LMM7_2968</name>
</gene>
<evidence type="ECO:0000256" key="7">
    <source>
        <dbReference type="NCBIfam" id="TIGR02624"/>
    </source>
</evidence>
<reference evidence="9 10" key="1">
    <citation type="journal article" date="2011" name="J. Bacteriol.">
        <title>Genome sequence of the nonpathogenic Listeria monocytogenes serovar 4a strain M7.</title>
        <authorList>
            <person name="Chen J."/>
            <person name="Xia Y."/>
            <person name="Cheng C."/>
            <person name="Fang C."/>
            <person name="Shan Y."/>
            <person name="Jin G."/>
            <person name="Fang W."/>
        </authorList>
    </citation>
    <scope>NUCLEOTIDE SEQUENCE [LARGE SCALE GENOMIC DNA]</scope>
    <source>
        <strain evidence="9 10">M7</strain>
    </source>
</reference>
<dbReference type="NCBIfam" id="TIGR02624">
    <property type="entry name" value="rhamnu_1P_ald"/>
    <property type="match status" value="1"/>
</dbReference>
<dbReference type="PANTHER" id="PTHR22789:SF0">
    <property type="entry name" value="3-OXO-TETRONATE 4-PHOSPHATE DECARBOXYLASE-RELATED"/>
    <property type="match status" value="1"/>
</dbReference>
<dbReference type="GO" id="GO:0005829">
    <property type="term" value="C:cytosol"/>
    <property type="evidence" value="ECO:0007669"/>
    <property type="project" value="TreeGrafter"/>
</dbReference>
<dbReference type="Proteomes" id="UP000000486">
    <property type="component" value="Chromosome"/>
</dbReference>
<evidence type="ECO:0000256" key="3">
    <source>
        <dbReference type="ARBA" id="ARBA00022833"/>
    </source>
</evidence>
<evidence type="ECO:0000256" key="5">
    <source>
        <dbReference type="ARBA" id="ARBA00023308"/>
    </source>
</evidence>
<dbReference type="AlphaFoldDB" id="A0A0E0V0T2"/>
<keyword evidence="3 6" id="KW-0862">Zinc</keyword>
<keyword evidence="1 6" id="KW-0963">Cytoplasm</keyword>
<comment type="subcellular location">
    <subcellularLocation>
        <location evidence="6">Cytoplasm</location>
    </subcellularLocation>
</comment>